<dbReference type="InterPro" id="IPR006168">
    <property type="entry name" value="G3P_DH_NAD-dep"/>
</dbReference>
<evidence type="ECO:0000256" key="13">
    <source>
        <dbReference type="HAMAP-Rule" id="MF_00394"/>
    </source>
</evidence>
<dbReference type="GO" id="GO:0046168">
    <property type="term" value="P:glycerol-3-phosphate catabolic process"/>
    <property type="evidence" value="ECO:0007669"/>
    <property type="project" value="InterPro"/>
</dbReference>
<dbReference type="SUPFAM" id="SSF48179">
    <property type="entry name" value="6-phosphogluconate dehydrogenase C-terminal domain-like"/>
    <property type="match status" value="1"/>
</dbReference>
<evidence type="ECO:0000256" key="7">
    <source>
        <dbReference type="ARBA" id="ARBA00023209"/>
    </source>
</evidence>
<dbReference type="PROSITE" id="PS00957">
    <property type="entry name" value="NAD_G3PDH"/>
    <property type="match status" value="1"/>
</dbReference>
<comment type="similarity">
    <text evidence="1 13 17">Belongs to the NAD-dependent glycerol-3-phosphate dehydrogenase family.</text>
</comment>
<feature type="binding site" evidence="13">
    <location>
        <position position="108"/>
    </location>
    <ligand>
        <name>NADPH</name>
        <dbReference type="ChEBI" id="CHEBI:57783"/>
    </ligand>
</feature>
<keyword evidence="13" id="KW-0547">Nucleotide-binding</keyword>
<organism evidence="20 21">
    <name type="scientific">Cycloclasticus pugetii</name>
    <dbReference type="NCBI Taxonomy" id="34068"/>
    <lineage>
        <taxon>Bacteria</taxon>
        <taxon>Pseudomonadati</taxon>
        <taxon>Pseudomonadota</taxon>
        <taxon>Gammaproteobacteria</taxon>
        <taxon>Thiotrichales</taxon>
        <taxon>Piscirickettsiaceae</taxon>
        <taxon>Cycloclasticus</taxon>
    </lineage>
</organism>
<dbReference type="Gene3D" id="1.10.1040.10">
    <property type="entry name" value="N-(1-d-carboxylethyl)-l-norvaline Dehydrogenase, domain 2"/>
    <property type="match status" value="1"/>
</dbReference>
<feature type="binding site" evidence="15">
    <location>
        <position position="108"/>
    </location>
    <ligand>
        <name>substrate</name>
    </ligand>
</feature>
<comment type="caution">
    <text evidence="20">The sequence shown here is derived from an EMBL/GenBank/DDBJ whole genome shotgun (WGS) entry which is preliminary data.</text>
</comment>
<feature type="binding site" evidence="13">
    <location>
        <position position="14"/>
    </location>
    <ligand>
        <name>NADPH</name>
        <dbReference type="ChEBI" id="CHEBI:57783"/>
    </ligand>
</feature>
<protein>
    <recommendedName>
        <fullName evidence="11 13">Glycerol-3-phosphate dehydrogenase [NAD(P)+]</fullName>
        <ecNumber evidence="10 13">1.1.1.94</ecNumber>
    </recommendedName>
    <alternativeName>
        <fullName evidence="13">NAD(P)(+)-dependent glycerol-3-phosphate dehydrogenase</fullName>
    </alternativeName>
    <alternativeName>
        <fullName evidence="12 13">NAD(P)H-dependent dihydroxyacetone-phosphate reductase</fullName>
    </alternativeName>
</protein>
<keyword evidence="5 13" id="KW-0520">NAD</keyword>
<feature type="binding site" evidence="13">
    <location>
        <position position="137"/>
    </location>
    <ligand>
        <name>sn-glycerol 3-phosphate</name>
        <dbReference type="ChEBI" id="CHEBI:57597"/>
    </ligand>
</feature>
<feature type="binding site" evidence="13">
    <location>
        <position position="256"/>
    </location>
    <ligand>
        <name>sn-glycerol 3-phosphate</name>
        <dbReference type="ChEBI" id="CHEBI:57597"/>
    </ligand>
</feature>
<feature type="binding site" evidence="16">
    <location>
        <position position="141"/>
    </location>
    <ligand>
        <name>NAD(+)</name>
        <dbReference type="ChEBI" id="CHEBI:57540"/>
    </ligand>
</feature>
<dbReference type="GO" id="GO:0005975">
    <property type="term" value="P:carbohydrate metabolic process"/>
    <property type="evidence" value="ECO:0007669"/>
    <property type="project" value="InterPro"/>
</dbReference>
<feature type="binding site" evidence="13">
    <location>
        <position position="245"/>
    </location>
    <ligand>
        <name>sn-glycerol 3-phosphate</name>
        <dbReference type="ChEBI" id="CHEBI:57597"/>
    </ligand>
</feature>
<feature type="binding site" evidence="16">
    <location>
        <begin position="10"/>
        <end position="15"/>
    </location>
    <ligand>
        <name>NAD(+)</name>
        <dbReference type="ChEBI" id="CHEBI:57540"/>
    </ligand>
</feature>
<evidence type="ECO:0000313" key="21">
    <source>
        <dbReference type="Proteomes" id="UP000015462"/>
    </source>
</evidence>
<dbReference type="GO" id="GO:0047952">
    <property type="term" value="F:glycerol-3-phosphate dehydrogenase [NAD(P)+] activity"/>
    <property type="evidence" value="ECO:0007669"/>
    <property type="project" value="UniProtKB-UniRule"/>
</dbReference>
<dbReference type="SUPFAM" id="SSF51735">
    <property type="entry name" value="NAD(P)-binding Rossmann-fold domains"/>
    <property type="match status" value="1"/>
</dbReference>
<keyword evidence="6 13" id="KW-0443">Lipid metabolism</keyword>
<evidence type="ECO:0000256" key="6">
    <source>
        <dbReference type="ARBA" id="ARBA00023098"/>
    </source>
</evidence>
<dbReference type="Gene3D" id="3.40.50.720">
    <property type="entry name" value="NAD(P)-binding Rossmann-like Domain"/>
    <property type="match status" value="1"/>
</dbReference>
<evidence type="ECO:0000256" key="17">
    <source>
        <dbReference type="RuleBase" id="RU000437"/>
    </source>
</evidence>
<dbReference type="FunFam" id="3.40.50.720:FF:000019">
    <property type="entry name" value="Glycerol-3-phosphate dehydrogenase [NAD(P)+]"/>
    <property type="match status" value="1"/>
</dbReference>
<evidence type="ECO:0000313" key="20">
    <source>
        <dbReference type="EMBL" id="EPD13097.1"/>
    </source>
</evidence>
<comment type="pathway">
    <text evidence="13">Membrane lipid metabolism; glycerophospholipid metabolism.</text>
</comment>
<sequence length="336" mass="36160">MSPKKIAVLGAGSWGTAMAVMMARAGHHITLWGHNPSHIKQLKIDNSNVEFLPGTDFPSTLSVTDQLEETVEEHDFLMLAVPSHAFRQTLLKCKPQLKKDTIVSWITKGFETGTGLLAHEIVIETLGKDTKLALISGPSFALEVADNLPTAVVVASTDIEVATEVADIIRNANFLTFPTKHLASAEIGGAMKNILAIAAGISDGLGYGANARAALITLGLTEMVQLGHVYNCSESSFLGLAGVGDLVLTCTDNQSRNRRLGLQLGQGKKIDDAKQTIGQEVEGIHAAREVHAICEKWSLDMPICIQTYRILYEGLAPDVAVRYLLSRAQLAEPQLD</sequence>
<feature type="binding site" evidence="15">
    <location>
        <begin position="256"/>
        <end position="257"/>
    </location>
    <ligand>
        <name>substrate</name>
    </ligand>
</feature>
<feature type="binding site" evidence="13">
    <location>
        <position position="13"/>
    </location>
    <ligand>
        <name>NADPH</name>
        <dbReference type="ChEBI" id="CHEBI:57783"/>
    </ligand>
</feature>
<keyword evidence="13" id="KW-0963">Cytoplasm</keyword>
<dbReference type="HAMAP" id="MF_00394">
    <property type="entry name" value="NAD_Glyc3P_dehydrog"/>
    <property type="match status" value="1"/>
</dbReference>
<dbReference type="NCBIfam" id="NF000940">
    <property type="entry name" value="PRK00094.1-2"/>
    <property type="match status" value="1"/>
</dbReference>
<evidence type="ECO:0000256" key="10">
    <source>
        <dbReference type="ARBA" id="ARBA00066687"/>
    </source>
</evidence>
<comment type="catalytic activity">
    <reaction evidence="9">
        <text>sn-glycerol 3-phosphate + NADP(+) = dihydroxyacetone phosphate + NADPH + H(+)</text>
        <dbReference type="Rhea" id="RHEA:11096"/>
        <dbReference type="ChEBI" id="CHEBI:15378"/>
        <dbReference type="ChEBI" id="CHEBI:57597"/>
        <dbReference type="ChEBI" id="CHEBI:57642"/>
        <dbReference type="ChEBI" id="CHEBI:57783"/>
        <dbReference type="ChEBI" id="CHEBI:58349"/>
        <dbReference type="EC" id="1.1.1.94"/>
    </reaction>
    <physiologicalReaction direction="right-to-left" evidence="9">
        <dbReference type="Rhea" id="RHEA:11098"/>
    </physiologicalReaction>
</comment>
<dbReference type="Proteomes" id="UP000015462">
    <property type="component" value="Unassembled WGS sequence"/>
</dbReference>
<dbReference type="GO" id="GO:0051287">
    <property type="term" value="F:NAD binding"/>
    <property type="evidence" value="ECO:0007669"/>
    <property type="project" value="InterPro"/>
</dbReference>
<dbReference type="RefSeq" id="WP_016390260.1">
    <property type="nucleotide sequence ID" value="NZ_KE646807.1"/>
</dbReference>
<dbReference type="PRINTS" id="PR00077">
    <property type="entry name" value="GPDHDRGNASE"/>
</dbReference>
<evidence type="ECO:0000256" key="5">
    <source>
        <dbReference type="ARBA" id="ARBA00023027"/>
    </source>
</evidence>
<feature type="binding site" evidence="13">
    <location>
        <position position="257"/>
    </location>
    <ligand>
        <name>sn-glycerol 3-phosphate</name>
        <dbReference type="ChEBI" id="CHEBI:57597"/>
    </ligand>
</feature>
<dbReference type="Pfam" id="PF01210">
    <property type="entry name" value="NAD_Gly3P_dh_N"/>
    <property type="match status" value="1"/>
</dbReference>
<dbReference type="InterPro" id="IPR011128">
    <property type="entry name" value="G3P_DH_NAD-dep_N"/>
</dbReference>
<dbReference type="InterPro" id="IPR008927">
    <property type="entry name" value="6-PGluconate_DH-like_C_sf"/>
</dbReference>
<dbReference type="InterPro" id="IPR006109">
    <property type="entry name" value="G3P_DH_NAD-dep_C"/>
</dbReference>
<gene>
    <name evidence="13 20" type="primary">gpsA</name>
    <name evidence="20" type="ORF">L196_05630</name>
</gene>
<evidence type="ECO:0000256" key="8">
    <source>
        <dbReference type="ARBA" id="ARBA00023264"/>
    </source>
</evidence>
<evidence type="ECO:0000256" key="9">
    <source>
        <dbReference type="ARBA" id="ARBA00052716"/>
    </source>
</evidence>
<feature type="domain" description="Glycerol-3-phosphate dehydrogenase NAD-dependent C-terminal" evidence="19">
    <location>
        <begin position="183"/>
        <end position="321"/>
    </location>
</feature>
<dbReference type="AlphaFoldDB" id="A0AB33Z1E1"/>
<dbReference type="EC" id="1.1.1.94" evidence="10 13"/>
<evidence type="ECO:0000256" key="11">
    <source>
        <dbReference type="ARBA" id="ARBA00069372"/>
    </source>
</evidence>
<feature type="binding site" evidence="16">
    <location>
        <position position="256"/>
    </location>
    <ligand>
        <name>NAD(+)</name>
        <dbReference type="ChEBI" id="CHEBI:57540"/>
    </ligand>
</feature>
<proteinExistence type="inferred from homology"/>
<dbReference type="GO" id="GO:0005829">
    <property type="term" value="C:cytosol"/>
    <property type="evidence" value="ECO:0007669"/>
    <property type="project" value="TreeGrafter"/>
</dbReference>
<keyword evidence="8 13" id="KW-1208">Phospholipid metabolism</keyword>
<feature type="active site" description="Proton acceptor" evidence="13 14">
    <location>
        <position position="192"/>
    </location>
</feature>
<dbReference type="InterPro" id="IPR013328">
    <property type="entry name" value="6PGD_dom2"/>
</dbReference>
<comment type="function">
    <text evidence="13">Catalyzes the reduction of the glycolytic intermediate dihydroxyacetone phosphate (DHAP) to sn-glycerol 3-phosphate (G3P), the key precursor for phospholipid synthesis.</text>
</comment>
<comment type="subcellular location">
    <subcellularLocation>
        <location evidence="13">Cytoplasm</location>
    </subcellularLocation>
</comment>
<dbReference type="NCBIfam" id="NF000942">
    <property type="entry name" value="PRK00094.1-4"/>
    <property type="match status" value="1"/>
</dbReference>
<dbReference type="InterPro" id="IPR036291">
    <property type="entry name" value="NAD(P)-bd_dom_sf"/>
</dbReference>
<keyword evidence="3 13" id="KW-0521">NADP</keyword>
<evidence type="ECO:0000256" key="15">
    <source>
        <dbReference type="PIRSR" id="PIRSR000114-2"/>
    </source>
</evidence>
<evidence type="ECO:0000256" key="12">
    <source>
        <dbReference type="ARBA" id="ARBA00080511"/>
    </source>
</evidence>
<evidence type="ECO:0000256" key="4">
    <source>
        <dbReference type="ARBA" id="ARBA00023002"/>
    </source>
</evidence>
<dbReference type="Pfam" id="PF07479">
    <property type="entry name" value="NAD_Gly3P_dh_C"/>
    <property type="match status" value="1"/>
</dbReference>
<dbReference type="PANTHER" id="PTHR11728">
    <property type="entry name" value="GLYCEROL-3-PHOSPHATE DEHYDROGENASE"/>
    <property type="match status" value="1"/>
</dbReference>
<evidence type="ECO:0000256" key="1">
    <source>
        <dbReference type="ARBA" id="ARBA00011009"/>
    </source>
</evidence>
<comment type="caution">
    <text evidence="13">Lacks conserved residue(s) required for the propagation of feature annotation.</text>
</comment>
<evidence type="ECO:0000256" key="2">
    <source>
        <dbReference type="ARBA" id="ARBA00022516"/>
    </source>
</evidence>
<accession>A0AB33Z1E1</accession>
<reference evidence="20 21" key="1">
    <citation type="journal article" date="2013" name="Genome Announc.">
        <title>Genome Sequence of the Pyrene- and Fluoranthene-Degrading Bacterium Cycloclasticus sp. Strain PY97M.</title>
        <authorList>
            <person name="Cui Z."/>
            <person name="Xu G."/>
            <person name="Li Q."/>
            <person name="Gao W."/>
            <person name="Zheng L."/>
        </authorList>
    </citation>
    <scope>NUCLEOTIDE SEQUENCE [LARGE SCALE GENOMIC DNA]</scope>
    <source>
        <strain evidence="20 21">PY97M</strain>
    </source>
</reference>
<name>A0AB33Z1E1_9GAMM</name>
<dbReference type="GO" id="GO:0046167">
    <property type="term" value="P:glycerol-3-phosphate biosynthetic process"/>
    <property type="evidence" value="ECO:0007669"/>
    <property type="project" value="UniProtKB-UniRule"/>
</dbReference>
<feature type="binding site" evidence="13">
    <location>
        <position position="255"/>
    </location>
    <ligand>
        <name>sn-glycerol 3-phosphate</name>
        <dbReference type="ChEBI" id="CHEBI:57597"/>
    </ligand>
</feature>
<evidence type="ECO:0000259" key="19">
    <source>
        <dbReference type="Pfam" id="PF07479"/>
    </source>
</evidence>
<feature type="binding site" evidence="13">
    <location>
        <position position="141"/>
    </location>
    <ligand>
        <name>NADPH</name>
        <dbReference type="ChEBI" id="CHEBI:57783"/>
    </ligand>
</feature>
<evidence type="ECO:0000256" key="14">
    <source>
        <dbReference type="PIRSR" id="PIRSR000114-1"/>
    </source>
</evidence>
<feature type="binding site" evidence="13">
    <location>
        <position position="192"/>
    </location>
    <ligand>
        <name>sn-glycerol 3-phosphate</name>
        <dbReference type="ChEBI" id="CHEBI:57597"/>
    </ligand>
</feature>
<comment type="catalytic activity">
    <reaction evidence="13">
        <text>sn-glycerol 3-phosphate + NAD(+) = dihydroxyacetone phosphate + NADH + H(+)</text>
        <dbReference type="Rhea" id="RHEA:11092"/>
        <dbReference type="ChEBI" id="CHEBI:15378"/>
        <dbReference type="ChEBI" id="CHEBI:57540"/>
        <dbReference type="ChEBI" id="CHEBI:57597"/>
        <dbReference type="ChEBI" id="CHEBI:57642"/>
        <dbReference type="ChEBI" id="CHEBI:57945"/>
        <dbReference type="EC" id="1.1.1.94"/>
    </reaction>
</comment>
<feature type="binding site" evidence="13">
    <location>
        <position position="256"/>
    </location>
    <ligand>
        <name>NADPH</name>
        <dbReference type="ChEBI" id="CHEBI:57783"/>
    </ligand>
</feature>
<dbReference type="GO" id="GO:0046474">
    <property type="term" value="P:glycerophospholipid biosynthetic process"/>
    <property type="evidence" value="ECO:0007669"/>
    <property type="project" value="TreeGrafter"/>
</dbReference>
<evidence type="ECO:0000256" key="3">
    <source>
        <dbReference type="ARBA" id="ARBA00022857"/>
    </source>
</evidence>
<keyword evidence="21" id="KW-1185">Reference proteome</keyword>
<evidence type="ECO:0000259" key="18">
    <source>
        <dbReference type="Pfam" id="PF01210"/>
    </source>
</evidence>
<dbReference type="PIRSF" id="PIRSF000114">
    <property type="entry name" value="Glycerol-3-P_dh"/>
    <property type="match status" value="1"/>
</dbReference>
<keyword evidence="2 13" id="KW-0444">Lipid biosynthesis</keyword>
<feature type="domain" description="Glycerol-3-phosphate dehydrogenase NAD-dependent N-terminal" evidence="18">
    <location>
        <begin position="5"/>
        <end position="161"/>
    </location>
</feature>
<feature type="binding site" evidence="13">
    <location>
        <position position="139"/>
    </location>
    <ligand>
        <name>sn-glycerol 3-phosphate</name>
        <dbReference type="ChEBI" id="CHEBI:57597"/>
    </ligand>
</feature>
<dbReference type="FunFam" id="1.10.1040.10:FF:000001">
    <property type="entry name" value="Glycerol-3-phosphate dehydrogenase [NAD(P)+]"/>
    <property type="match status" value="1"/>
</dbReference>
<keyword evidence="4 13" id="KW-0560">Oxidoreductase</keyword>
<feature type="binding site" evidence="13">
    <location>
        <position position="34"/>
    </location>
    <ligand>
        <name>NADPH</name>
        <dbReference type="ChEBI" id="CHEBI:57783"/>
    </ligand>
</feature>
<dbReference type="PANTHER" id="PTHR11728:SF1">
    <property type="entry name" value="GLYCEROL-3-PHOSPHATE DEHYDROGENASE [NAD(+)] 2, CHLOROPLASTIC"/>
    <property type="match status" value="1"/>
</dbReference>
<feature type="binding site" evidence="13">
    <location>
        <position position="282"/>
    </location>
    <ligand>
        <name>NADPH</name>
        <dbReference type="ChEBI" id="CHEBI:57783"/>
    </ligand>
</feature>
<keyword evidence="7 13" id="KW-0594">Phospholipid biosynthesis</keyword>
<feature type="binding site" evidence="13">
    <location>
        <position position="108"/>
    </location>
    <ligand>
        <name>sn-glycerol 3-phosphate</name>
        <dbReference type="ChEBI" id="CHEBI:57597"/>
    </ligand>
</feature>
<evidence type="ECO:0000256" key="16">
    <source>
        <dbReference type="PIRSR" id="PIRSR000114-3"/>
    </source>
</evidence>
<dbReference type="EMBL" id="ASHL01000004">
    <property type="protein sequence ID" value="EPD13097.1"/>
    <property type="molecule type" value="Genomic_DNA"/>
</dbReference>